<organism evidence="3 4">
    <name type="scientific">Tetrapyrgos nigripes</name>
    <dbReference type="NCBI Taxonomy" id="182062"/>
    <lineage>
        <taxon>Eukaryota</taxon>
        <taxon>Fungi</taxon>
        <taxon>Dikarya</taxon>
        <taxon>Basidiomycota</taxon>
        <taxon>Agaricomycotina</taxon>
        <taxon>Agaricomycetes</taxon>
        <taxon>Agaricomycetidae</taxon>
        <taxon>Agaricales</taxon>
        <taxon>Marasmiineae</taxon>
        <taxon>Marasmiaceae</taxon>
        <taxon>Tetrapyrgos</taxon>
    </lineage>
</organism>
<reference evidence="3 4" key="1">
    <citation type="journal article" date="2020" name="ISME J.">
        <title>Uncovering the hidden diversity of litter-decomposition mechanisms in mushroom-forming fungi.</title>
        <authorList>
            <person name="Floudas D."/>
            <person name="Bentzer J."/>
            <person name="Ahren D."/>
            <person name="Johansson T."/>
            <person name="Persson P."/>
            <person name="Tunlid A."/>
        </authorList>
    </citation>
    <scope>NUCLEOTIDE SEQUENCE [LARGE SCALE GENOMIC DNA]</scope>
    <source>
        <strain evidence="3 4">CBS 291.85</strain>
    </source>
</reference>
<keyword evidence="4" id="KW-1185">Reference proteome</keyword>
<feature type="chain" id="PRO_5034172394" evidence="2">
    <location>
        <begin position="25"/>
        <end position="93"/>
    </location>
</feature>
<protein>
    <submittedName>
        <fullName evidence="3">Uncharacterized protein</fullName>
    </submittedName>
</protein>
<name>A0A8H5LMQ9_9AGAR</name>
<feature type="compositionally biased region" description="Basic and acidic residues" evidence="1">
    <location>
        <begin position="65"/>
        <end position="87"/>
    </location>
</feature>
<dbReference type="AlphaFoldDB" id="A0A8H5LMQ9"/>
<accession>A0A8H5LMQ9</accession>
<feature type="region of interest" description="Disordered" evidence="1">
    <location>
        <begin position="63"/>
        <end position="93"/>
    </location>
</feature>
<evidence type="ECO:0000256" key="1">
    <source>
        <dbReference type="SAM" id="MobiDB-lite"/>
    </source>
</evidence>
<evidence type="ECO:0000256" key="2">
    <source>
        <dbReference type="SAM" id="SignalP"/>
    </source>
</evidence>
<proteinExistence type="predicted"/>
<dbReference type="EMBL" id="JAACJM010000037">
    <property type="protein sequence ID" value="KAF5362769.1"/>
    <property type="molecule type" value="Genomic_DNA"/>
</dbReference>
<keyword evidence="2" id="KW-0732">Signal</keyword>
<gene>
    <name evidence="3" type="ORF">D9758_011722</name>
</gene>
<evidence type="ECO:0000313" key="3">
    <source>
        <dbReference type="EMBL" id="KAF5362769.1"/>
    </source>
</evidence>
<comment type="caution">
    <text evidence="3">The sequence shown here is derived from an EMBL/GenBank/DDBJ whole genome shotgun (WGS) entry which is preliminary data.</text>
</comment>
<feature type="signal peptide" evidence="2">
    <location>
        <begin position="1"/>
        <end position="24"/>
    </location>
</feature>
<evidence type="ECO:0000313" key="4">
    <source>
        <dbReference type="Proteomes" id="UP000559256"/>
    </source>
</evidence>
<sequence length="93" mass="9955">MFNRLNALLVLALTAGGLFNVAFAAPVPGPASGPQASVRTTTAAKRFENQGWRRDEALYGNQGWRRGEDGVDVRDSDSLQGEVEERSAFGGSD</sequence>
<dbReference type="Proteomes" id="UP000559256">
    <property type="component" value="Unassembled WGS sequence"/>
</dbReference>